<dbReference type="PANTHER" id="PTHR43544:SF7">
    <property type="entry name" value="NADB-LER2"/>
    <property type="match status" value="1"/>
</dbReference>
<comment type="caution">
    <text evidence="4">The sequence shown here is derived from an EMBL/GenBank/DDBJ whole genome shotgun (WGS) entry which is preliminary data.</text>
</comment>
<sequence length="252" mass="27371">MTSLTSAKAVNIFITGANRGIGIGLVRELLKEVKNVNTLFAGCRNPDNAKELQSLSNSNPAIKIVEIDVKNDDSIKHAAENVNNQISNQGIHLLINNAGIYEKVEGINVQQPNRNVFQRHFDVNSTGVAIVTANFLPLLRTAAVSEQTPLVVNISSILGCISRMIPISSLPEPSVIYGMSKAALNYYTKALSTVEPKLISIAFHPGWVRTEMGGTDATLSIEEASSAIVKRILQLKKEDSGKFIDAERDLTF</sequence>
<dbReference type="Proteomes" id="UP000605970">
    <property type="component" value="Unassembled WGS sequence"/>
</dbReference>
<gene>
    <name evidence="4" type="ORF">Mgra_00002495</name>
</gene>
<dbReference type="Pfam" id="PF00106">
    <property type="entry name" value="adh_short"/>
    <property type="match status" value="1"/>
</dbReference>
<dbReference type="InterPro" id="IPR002347">
    <property type="entry name" value="SDR_fam"/>
</dbReference>
<keyword evidence="5" id="KW-1185">Reference proteome</keyword>
<dbReference type="AlphaFoldDB" id="A0A8S9ZXM4"/>
<dbReference type="PRINTS" id="PR00080">
    <property type="entry name" value="SDRFAMILY"/>
</dbReference>
<name>A0A8S9ZXM4_9BILA</name>
<dbReference type="EMBL" id="JABEBT010000015">
    <property type="protein sequence ID" value="KAF7638042.1"/>
    <property type="molecule type" value="Genomic_DNA"/>
</dbReference>
<dbReference type="PRINTS" id="PR00081">
    <property type="entry name" value="GDHRDH"/>
</dbReference>
<dbReference type="SUPFAM" id="SSF51735">
    <property type="entry name" value="NAD(P)-binding Rossmann-fold domains"/>
    <property type="match status" value="1"/>
</dbReference>
<evidence type="ECO:0000256" key="1">
    <source>
        <dbReference type="ARBA" id="ARBA00022857"/>
    </source>
</evidence>
<dbReference type="OrthoDB" id="201595at2759"/>
<dbReference type="GO" id="GO:0016491">
    <property type="term" value="F:oxidoreductase activity"/>
    <property type="evidence" value="ECO:0007669"/>
    <property type="project" value="UniProtKB-KW"/>
</dbReference>
<dbReference type="CDD" id="cd05325">
    <property type="entry name" value="carb_red_sniffer_like_SDR_c"/>
    <property type="match status" value="1"/>
</dbReference>
<keyword evidence="1" id="KW-0521">NADP</keyword>
<comment type="similarity">
    <text evidence="3">Belongs to the short-chain dehydrogenases/reductases (SDR) family.</text>
</comment>
<dbReference type="InterPro" id="IPR036291">
    <property type="entry name" value="NAD(P)-bd_dom_sf"/>
</dbReference>
<evidence type="ECO:0000313" key="4">
    <source>
        <dbReference type="EMBL" id="KAF7638042.1"/>
    </source>
</evidence>
<keyword evidence="2" id="KW-0560">Oxidoreductase</keyword>
<proteinExistence type="inferred from homology"/>
<protein>
    <submittedName>
        <fullName evidence="4">Uncharacterized protein</fullName>
    </submittedName>
</protein>
<evidence type="ECO:0000256" key="3">
    <source>
        <dbReference type="RuleBase" id="RU000363"/>
    </source>
</evidence>
<accession>A0A8S9ZXM4</accession>
<organism evidence="4 5">
    <name type="scientific">Meloidogyne graminicola</name>
    <dbReference type="NCBI Taxonomy" id="189291"/>
    <lineage>
        <taxon>Eukaryota</taxon>
        <taxon>Metazoa</taxon>
        <taxon>Ecdysozoa</taxon>
        <taxon>Nematoda</taxon>
        <taxon>Chromadorea</taxon>
        <taxon>Rhabditida</taxon>
        <taxon>Tylenchina</taxon>
        <taxon>Tylenchomorpha</taxon>
        <taxon>Tylenchoidea</taxon>
        <taxon>Meloidogynidae</taxon>
        <taxon>Meloidogyninae</taxon>
        <taxon>Meloidogyne</taxon>
    </lineage>
</organism>
<dbReference type="GO" id="GO:0005737">
    <property type="term" value="C:cytoplasm"/>
    <property type="evidence" value="ECO:0007669"/>
    <property type="project" value="TreeGrafter"/>
</dbReference>
<reference evidence="4" key="1">
    <citation type="journal article" date="2020" name="Ecol. Evol.">
        <title>Genome structure and content of the rice root-knot nematode (Meloidogyne graminicola).</title>
        <authorList>
            <person name="Phan N.T."/>
            <person name="Danchin E.G.J."/>
            <person name="Klopp C."/>
            <person name="Perfus-Barbeoch L."/>
            <person name="Kozlowski D.K."/>
            <person name="Koutsovoulos G.D."/>
            <person name="Lopez-Roques C."/>
            <person name="Bouchez O."/>
            <person name="Zahm M."/>
            <person name="Besnard G."/>
            <person name="Bellafiore S."/>
        </authorList>
    </citation>
    <scope>NUCLEOTIDE SEQUENCE</scope>
    <source>
        <strain evidence="4">VN-18</strain>
    </source>
</reference>
<dbReference type="PANTHER" id="PTHR43544">
    <property type="entry name" value="SHORT-CHAIN DEHYDROGENASE/REDUCTASE"/>
    <property type="match status" value="1"/>
</dbReference>
<evidence type="ECO:0000256" key="2">
    <source>
        <dbReference type="ARBA" id="ARBA00023002"/>
    </source>
</evidence>
<dbReference type="InterPro" id="IPR051468">
    <property type="entry name" value="Fungal_SecMetab_SDRs"/>
</dbReference>
<evidence type="ECO:0000313" key="5">
    <source>
        <dbReference type="Proteomes" id="UP000605970"/>
    </source>
</evidence>
<dbReference type="Gene3D" id="3.40.50.720">
    <property type="entry name" value="NAD(P)-binding Rossmann-like Domain"/>
    <property type="match status" value="1"/>
</dbReference>